<comment type="cofactor">
    <cofactor evidence="1">
        <name>Zn(2+)</name>
        <dbReference type="ChEBI" id="CHEBI:29105"/>
    </cofactor>
</comment>
<evidence type="ECO:0000256" key="3">
    <source>
        <dbReference type="ARBA" id="ARBA00022723"/>
    </source>
</evidence>
<dbReference type="AlphaFoldDB" id="A0A3P5XI78"/>
<keyword evidence="5" id="KW-0862">Zinc</keyword>
<dbReference type="InterPro" id="IPR036866">
    <property type="entry name" value="RibonucZ/Hydroxyglut_hydro"/>
</dbReference>
<keyword evidence="7" id="KW-1185">Reference proteome</keyword>
<dbReference type="PANTHER" id="PTHR42978">
    <property type="entry name" value="QUORUM-QUENCHING LACTONASE YTNP-RELATED-RELATED"/>
    <property type="match status" value="1"/>
</dbReference>
<evidence type="ECO:0000256" key="4">
    <source>
        <dbReference type="ARBA" id="ARBA00022801"/>
    </source>
</evidence>
<dbReference type="PANTHER" id="PTHR42978:SF7">
    <property type="entry name" value="METALLO-HYDROLASE RV2300C-RELATED"/>
    <property type="match status" value="1"/>
</dbReference>
<name>A0A3P5XI78_9BACL</name>
<keyword evidence="4 6" id="KW-0378">Hydrolase</keyword>
<dbReference type="InterPro" id="IPR051013">
    <property type="entry name" value="MBL_superfamily_lactonases"/>
</dbReference>
<evidence type="ECO:0000256" key="1">
    <source>
        <dbReference type="ARBA" id="ARBA00001947"/>
    </source>
</evidence>
<sequence length="373" mass="42884">MKTMEEVAVPNLFQNISHFEEAHNDRNPGRQLQKIKKAIPGFKEWFKSTGEATAYHSFDLVTIPYPTKYGLWRAGTSPTPFIWFTNRMFIVQWKSQGRTWTMINEPSETELAEETPYYDSLIKKYGDFLSRKVFTKYHGTVEDYLEKVGLKPEDIDFITYDHLHTQDVRRWVGTTKPQPDISPNAPIKPYFPNAKLIVQQKEWDILPYLHPMQKIWYQPEKYDDIPGDRLLFIDGDVLLGPGVSLIWTPGHTQGNHSLVVNTETGIWVTSENGIAAESYAPEESGIPGFKKYAKKTGFEVVLNANTIEETARQYNSMVQEKLMADPSQANPKFPQFFPSSELTPNFLSIRARPSFMHKRIAFGTIERPEPGKV</sequence>
<dbReference type="GO" id="GO:0046872">
    <property type="term" value="F:metal ion binding"/>
    <property type="evidence" value="ECO:0007669"/>
    <property type="project" value="UniProtKB-KW"/>
</dbReference>
<reference evidence="6 7" key="1">
    <citation type="submission" date="2018-11" db="EMBL/GenBank/DDBJ databases">
        <authorList>
            <person name="Criscuolo A."/>
        </authorList>
    </citation>
    <scope>NUCLEOTIDE SEQUENCE [LARGE SCALE GENOMIC DNA]</scope>
    <source>
        <strain evidence="6">ATB-66</strain>
    </source>
</reference>
<gene>
    <name evidence="6" type="primary">Y2-aiiA</name>
    <name evidence="6" type="ORF">FILTAD_01830</name>
</gene>
<keyword evidence="3" id="KW-0479">Metal-binding</keyword>
<evidence type="ECO:0000313" key="6">
    <source>
        <dbReference type="EMBL" id="VDC28216.1"/>
    </source>
</evidence>
<dbReference type="EMBL" id="UXAV01000041">
    <property type="protein sequence ID" value="VDC28216.1"/>
    <property type="molecule type" value="Genomic_DNA"/>
</dbReference>
<proteinExistence type="inferred from homology"/>
<evidence type="ECO:0000256" key="5">
    <source>
        <dbReference type="ARBA" id="ARBA00022833"/>
    </source>
</evidence>
<evidence type="ECO:0000256" key="2">
    <source>
        <dbReference type="ARBA" id="ARBA00007749"/>
    </source>
</evidence>
<comment type="similarity">
    <text evidence="2">Belongs to the metallo-beta-lactamase superfamily.</text>
</comment>
<dbReference type="Proteomes" id="UP000270468">
    <property type="component" value="Unassembled WGS sequence"/>
</dbReference>
<accession>A0A3P5XI78</accession>
<dbReference type="OrthoDB" id="9802897at2"/>
<dbReference type="SUPFAM" id="SSF56281">
    <property type="entry name" value="Metallo-hydrolase/oxidoreductase"/>
    <property type="match status" value="1"/>
</dbReference>
<dbReference type="RefSeq" id="WP_124070335.1">
    <property type="nucleotide sequence ID" value="NZ_CBCRXF010000005.1"/>
</dbReference>
<dbReference type="EC" id="3.1.1.81" evidence="6"/>
<evidence type="ECO:0000313" key="7">
    <source>
        <dbReference type="Proteomes" id="UP000270468"/>
    </source>
</evidence>
<protein>
    <submittedName>
        <fullName evidence="6">N-acyl homoserine lactonase</fullName>
        <ecNumber evidence="6">3.1.1.81</ecNumber>
    </submittedName>
</protein>
<dbReference type="Gene3D" id="3.60.15.10">
    <property type="entry name" value="Ribonuclease Z/Hydroxyacylglutathione hydrolase-like"/>
    <property type="match status" value="1"/>
</dbReference>
<dbReference type="GO" id="GO:0102007">
    <property type="term" value="F:acyl-L-homoserine-lactone lactonohydrolase activity"/>
    <property type="evidence" value="ECO:0007669"/>
    <property type="project" value="UniProtKB-EC"/>
</dbReference>
<organism evidence="6 7">
    <name type="scientific">Filibacter tadaridae</name>
    <dbReference type="NCBI Taxonomy" id="2483811"/>
    <lineage>
        <taxon>Bacteria</taxon>
        <taxon>Bacillati</taxon>
        <taxon>Bacillota</taxon>
        <taxon>Bacilli</taxon>
        <taxon>Bacillales</taxon>
        <taxon>Caryophanaceae</taxon>
        <taxon>Filibacter</taxon>
    </lineage>
</organism>